<sequence length="423" mass="45321">MDRKRGGLHYAWKIMIACMCIKMGSAGALTVAMGNFVTPIVQELNCEVSSLTMFVSIQAMSMALMYTLASRILMSRKIGRVMGIASVAEVSGLALMATYHSPYMFYLSGLVTGVAQAFTGYVAIPTVINMWFKKKAGTVLGMVIAVGSAAGIFYNMLSAKLIVVFGWRAAYLILALIAAVVTIPAVFMIIKTPREMGIAPYGEEHGTAAAGERNTPVGTEDGYGLTLKQAFHSGFFYLAWIACILISYASGVSGYTATYTTMELKQSIEFGSIAGICVNVGTIISSIVLGRLNDRLGVRAGLLWGAGTAFAGYSIMLLSRTNPVLVLPGAFIVGLGASMYAVQCPLLAKKIVGDRHYSQIWSWMMMANSLIGGGLYSSIGMFYDRFGSYKGTFIMAIVLYAGAMIIGMAALSASERKKKREFG</sequence>
<name>A0A9D2GIA0_9FIRM</name>
<feature type="transmembrane region" description="Helical" evidence="6">
    <location>
        <begin position="235"/>
        <end position="258"/>
    </location>
</feature>
<comment type="subcellular location">
    <subcellularLocation>
        <location evidence="1">Cell membrane</location>
        <topology evidence="1">Multi-pass membrane protein</topology>
    </subcellularLocation>
</comment>
<dbReference type="EMBL" id="DXBC01000121">
    <property type="protein sequence ID" value="HIZ79665.1"/>
    <property type="molecule type" value="Genomic_DNA"/>
</dbReference>
<feature type="transmembrane region" description="Helical" evidence="6">
    <location>
        <begin position="325"/>
        <end position="348"/>
    </location>
</feature>
<organism evidence="8 9">
    <name type="scientific">Candidatus Lachnoclostridium stercorigallinarum</name>
    <dbReference type="NCBI Taxonomy" id="2838634"/>
    <lineage>
        <taxon>Bacteria</taxon>
        <taxon>Bacillati</taxon>
        <taxon>Bacillota</taxon>
        <taxon>Clostridia</taxon>
        <taxon>Lachnospirales</taxon>
        <taxon>Lachnospiraceae</taxon>
    </lineage>
</organism>
<evidence type="ECO:0000259" key="7">
    <source>
        <dbReference type="PROSITE" id="PS50850"/>
    </source>
</evidence>
<evidence type="ECO:0000256" key="6">
    <source>
        <dbReference type="SAM" id="Phobius"/>
    </source>
</evidence>
<keyword evidence="5 6" id="KW-0472">Membrane</keyword>
<reference evidence="8" key="1">
    <citation type="journal article" date="2021" name="PeerJ">
        <title>Extensive microbial diversity within the chicken gut microbiome revealed by metagenomics and culture.</title>
        <authorList>
            <person name="Gilroy R."/>
            <person name="Ravi A."/>
            <person name="Getino M."/>
            <person name="Pursley I."/>
            <person name="Horton D.L."/>
            <person name="Alikhan N.F."/>
            <person name="Baker D."/>
            <person name="Gharbi K."/>
            <person name="Hall N."/>
            <person name="Watson M."/>
            <person name="Adriaenssens E.M."/>
            <person name="Foster-Nyarko E."/>
            <person name="Jarju S."/>
            <person name="Secka A."/>
            <person name="Antonio M."/>
            <person name="Oren A."/>
            <person name="Chaudhuri R.R."/>
            <person name="La Ragione R."/>
            <person name="Hildebrand F."/>
            <person name="Pallen M.J."/>
        </authorList>
    </citation>
    <scope>NUCLEOTIDE SEQUENCE</scope>
    <source>
        <strain evidence="8">ChiBcec1-1093</strain>
    </source>
</reference>
<feature type="transmembrane region" description="Helical" evidence="6">
    <location>
        <begin position="391"/>
        <end position="411"/>
    </location>
</feature>
<feature type="transmembrane region" description="Helical" evidence="6">
    <location>
        <begin position="270"/>
        <end position="289"/>
    </location>
</feature>
<dbReference type="GO" id="GO:0022857">
    <property type="term" value="F:transmembrane transporter activity"/>
    <property type="evidence" value="ECO:0007669"/>
    <property type="project" value="InterPro"/>
</dbReference>
<accession>A0A9D2GIA0</accession>
<comment type="caution">
    <text evidence="8">The sequence shown here is derived from an EMBL/GenBank/DDBJ whole genome shotgun (WGS) entry which is preliminary data.</text>
</comment>
<dbReference type="Pfam" id="PF07690">
    <property type="entry name" value="MFS_1"/>
    <property type="match status" value="1"/>
</dbReference>
<feature type="transmembrane region" description="Helical" evidence="6">
    <location>
        <begin position="360"/>
        <end position="379"/>
    </location>
</feature>
<dbReference type="GO" id="GO:0005886">
    <property type="term" value="C:plasma membrane"/>
    <property type="evidence" value="ECO:0007669"/>
    <property type="project" value="UniProtKB-SubCell"/>
</dbReference>
<feature type="transmembrane region" description="Helical" evidence="6">
    <location>
        <begin position="48"/>
        <end position="69"/>
    </location>
</feature>
<feature type="domain" description="Major facilitator superfamily (MFS) profile" evidence="7">
    <location>
        <begin position="235"/>
        <end position="423"/>
    </location>
</feature>
<evidence type="ECO:0000256" key="3">
    <source>
        <dbReference type="ARBA" id="ARBA00022692"/>
    </source>
</evidence>
<feature type="transmembrane region" description="Helical" evidence="6">
    <location>
        <begin position="81"/>
        <end position="99"/>
    </location>
</feature>
<feature type="transmembrane region" description="Helical" evidence="6">
    <location>
        <begin position="169"/>
        <end position="190"/>
    </location>
</feature>
<gene>
    <name evidence="8" type="ORF">IAA17_07745</name>
</gene>
<dbReference type="InterPro" id="IPR036259">
    <property type="entry name" value="MFS_trans_sf"/>
</dbReference>
<evidence type="ECO:0000256" key="5">
    <source>
        <dbReference type="ARBA" id="ARBA00023136"/>
    </source>
</evidence>
<dbReference type="InterPro" id="IPR020846">
    <property type="entry name" value="MFS_dom"/>
</dbReference>
<evidence type="ECO:0000313" key="9">
    <source>
        <dbReference type="Proteomes" id="UP000824101"/>
    </source>
</evidence>
<protein>
    <submittedName>
        <fullName evidence="8">MFS transporter</fullName>
    </submittedName>
</protein>
<evidence type="ECO:0000256" key="1">
    <source>
        <dbReference type="ARBA" id="ARBA00004651"/>
    </source>
</evidence>
<keyword evidence="2" id="KW-0813">Transport</keyword>
<feature type="transmembrane region" description="Helical" evidence="6">
    <location>
        <begin position="301"/>
        <end position="319"/>
    </location>
</feature>
<keyword evidence="4 6" id="KW-1133">Transmembrane helix</keyword>
<dbReference type="PANTHER" id="PTHR11360">
    <property type="entry name" value="MONOCARBOXYLATE TRANSPORTER"/>
    <property type="match status" value="1"/>
</dbReference>
<proteinExistence type="predicted"/>
<evidence type="ECO:0000313" key="8">
    <source>
        <dbReference type="EMBL" id="HIZ79665.1"/>
    </source>
</evidence>
<evidence type="ECO:0000256" key="2">
    <source>
        <dbReference type="ARBA" id="ARBA00022448"/>
    </source>
</evidence>
<evidence type="ECO:0000256" key="4">
    <source>
        <dbReference type="ARBA" id="ARBA00022989"/>
    </source>
</evidence>
<reference evidence="8" key="2">
    <citation type="submission" date="2021-04" db="EMBL/GenBank/DDBJ databases">
        <authorList>
            <person name="Gilroy R."/>
        </authorList>
    </citation>
    <scope>NUCLEOTIDE SEQUENCE</scope>
    <source>
        <strain evidence="8">ChiBcec1-1093</strain>
    </source>
</reference>
<dbReference type="Gene3D" id="1.20.1250.20">
    <property type="entry name" value="MFS general substrate transporter like domains"/>
    <property type="match status" value="2"/>
</dbReference>
<feature type="transmembrane region" description="Helical" evidence="6">
    <location>
        <begin position="105"/>
        <end position="124"/>
    </location>
</feature>
<feature type="transmembrane region" description="Helical" evidence="6">
    <location>
        <begin position="12"/>
        <end position="36"/>
    </location>
</feature>
<dbReference type="Proteomes" id="UP000824101">
    <property type="component" value="Unassembled WGS sequence"/>
</dbReference>
<dbReference type="AlphaFoldDB" id="A0A9D2GIA0"/>
<dbReference type="SUPFAM" id="SSF103473">
    <property type="entry name" value="MFS general substrate transporter"/>
    <property type="match status" value="1"/>
</dbReference>
<keyword evidence="3 6" id="KW-0812">Transmembrane</keyword>
<feature type="transmembrane region" description="Helical" evidence="6">
    <location>
        <begin position="136"/>
        <end position="157"/>
    </location>
</feature>
<dbReference type="InterPro" id="IPR050327">
    <property type="entry name" value="Proton-linked_MCT"/>
</dbReference>
<dbReference type="PROSITE" id="PS50850">
    <property type="entry name" value="MFS"/>
    <property type="match status" value="1"/>
</dbReference>
<dbReference type="InterPro" id="IPR011701">
    <property type="entry name" value="MFS"/>
</dbReference>
<dbReference type="PANTHER" id="PTHR11360:SF284">
    <property type="entry name" value="EG:103B4.3 PROTEIN-RELATED"/>
    <property type="match status" value="1"/>
</dbReference>